<dbReference type="Pfam" id="PF05699">
    <property type="entry name" value="Dimer_Tnp_hAT"/>
    <property type="match status" value="1"/>
</dbReference>
<dbReference type="PANTHER" id="PTHR45749:SF37">
    <property type="entry name" value="OS05G0311600 PROTEIN"/>
    <property type="match status" value="1"/>
</dbReference>
<dbReference type="GeneID" id="103311983"/>
<dbReference type="Proteomes" id="UP000007819">
    <property type="component" value="Chromosome X"/>
</dbReference>
<proteinExistence type="predicted"/>
<dbReference type="SMART" id="SM00597">
    <property type="entry name" value="ZnF_TTF"/>
    <property type="match status" value="1"/>
</dbReference>
<dbReference type="InterPro" id="IPR006580">
    <property type="entry name" value="Znf_TTF"/>
</dbReference>
<evidence type="ECO:0000259" key="1">
    <source>
        <dbReference type="SMART" id="SM00597"/>
    </source>
</evidence>
<organism evidence="2 3">
    <name type="scientific">Acyrthosiphon pisum</name>
    <name type="common">Pea aphid</name>
    <dbReference type="NCBI Taxonomy" id="7029"/>
    <lineage>
        <taxon>Eukaryota</taxon>
        <taxon>Metazoa</taxon>
        <taxon>Ecdysozoa</taxon>
        <taxon>Arthropoda</taxon>
        <taxon>Hexapoda</taxon>
        <taxon>Insecta</taxon>
        <taxon>Pterygota</taxon>
        <taxon>Neoptera</taxon>
        <taxon>Paraneoptera</taxon>
        <taxon>Hemiptera</taxon>
        <taxon>Sternorrhyncha</taxon>
        <taxon>Aphidomorpha</taxon>
        <taxon>Aphidoidea</taxon>
        <taxon>Aphididae</taxon>
        <taxon>Macrosiphini</taxon>
        <taxon>Acyrthosiphon</taxon>
    </lineage>
</organism>
<dbReference type="AlphaFoldDB" id="A0A8R2FFK4"/>
<sequence length="711" mass="80661">MSKKSDIFNIFKMKPRESTPSTVNPHNASSSNSTIFSTVTKPEVQSHELSHDPMAPKDLGNIETGPFQPKLQTYPKKLYGSQNRGYSASYFAEYNWLEYSLETDSVYCFPCRIFGTTPSEETFTSKGFNNWKKLSGSKGIAKGSKSKLQLHSSTIYHINCMTKWSMRKLADQSGLIDILLFLARQGLAFRGHNESDTSLNQGNFKVMCKLLSGYNSNLNDMFSNEIINYTSPKIQNELIEICADNLLNIIVDEVNEVSFFSIMCDEARCHKQEYMSICIRYAKDFITYERFLGFVDVSTNQNADYLSSAIILFLKKINLDKIPIIAQSYDGASVMSGSRSGQSRTVFNALESIYVHFSQPSNNTKLQDMQKNLNMKKITLTAISDTRWVCRYKKKVDENNDRDISRAIGILTMIQNGSFIVHLHIINYVLGITNILSNKLQNTNGTLGEAACLINGIINTFENSRNSYSYSDVWNAIVTISLENNIDLEMPSTIATLSKRKRQEPAALKNFHVTTTTGADDGGIQYEDNVKEYWKKHAFYPVTDSILVNMKHRFSPESLKLAISIDNLINLEYKQSDIFVNQYKALLNINQTDLKSEILVAKNCYTQLETINNRQEHLNQLKCIVEKSVFPNLYKILHLALSIPTSSASCERTFSAMRRINTYIRSTLAFRVTEYQERMDYNCNSVNGSLSSIFTLSATAAAQQATRSQYY</sequence>
<dbReference type="InterPro" id="IPR025398">
    <property type="entry name" value="DUF4371"/>
</dbReference>
<dbReference type="Pfam" id="PF14291">
    <property type="entry name" value="DUF4371"/>
    <property type="match status" value="1"/>
</dbReference>
<dbReference type="EnsemblMetazoa" id="XM_008191912.1">
    <property type="protein sequence ID" value="XP_008190134.1"/>
    <property type="gene ID" value="LOC103311983"/>
</dbReference>
<feature type="domain" description="TTF-type" evidence="1">
    <location>
        <begin position="82"/>
        <end position="176"/>
    </location>
</feature>
<protein>
    <recommendedName>
        <fullName evidence="1">TTF-type domain-containing protein</fullName>
    </recommendedName>
</protein>
<reference evidence="3" key="1">
    <citation type="submission" date="2010-06" db="EMBL/GenBank/DDBJ databases">
        <authorList>
            <person name="Jiang H."/>
            <person name="Abraham K."/>
            <person name="Ali S."/>
            <person name="Alsbrooks S.L."/>
            <person name="Anim B.N."/>
            <person name="Anosike U.S."/>
            <person name="Attaway T."/>
            <person name="Bandaranaike D.P."/>
            <person name="Battles P.K."/>
            <person name="Bell S.N."/>
            <person name="Bell A.V."/>
            <person name="Beltran B."/>
            <person name="Bickham C."/>
            <person name="Bustamante Y."/>
            <person name="Caleb T."/>
            <person name="Canada A."/>
            <person name="Cardenas V."/>
            <person name="Carter K."/>
            <person name="Chacko J."/>
            <person name="Chandrabose M.N."/>
            <person name="Chavez D."/>
            <person name="Chavez A."/>
            <person name="Chen L."/>
            <person name="Chu H.-S."/>
            <person name="Claassen K.J."/>
            <person name="Cockrell R."/>
            <person name="Collins M."/>
            <person name="Cooper J.A."/>
            <person name="Cree A."/>
            <person name="Curry S.M."/>
            <person name="Da Y."/>
            <person name="Dao M.D."/>
            <person name="Das B."/>
            <person name="Davila M.-L."/>
            <person name="Davy-Carroll L."/>
            <person name="Denson S."/>
            <person name="Dinh H."/>
            <person name="Ebong V.E."/>
            <person name="Edwards J.R."/>
            <person name="Egan A."/>
            <person name="El-Daye J."/>
            <person name="Escobedo L."/>
            <person name="Fernandez S."/>
            <person name="Fernando P.R."/>
            <person name="Flagg N."/>
            <person name="Forbes L.D."/>
            <person name="Fowler R.G."/>
            <person name="Fu Q."/>
            <person name="Gabisi R.A."/>
            <person name="Ganer J."/>
            <person name="Garbino Pronczuk A."/>
            <person name="Garcia R.M."/>
            <person name="Garner T."/>
            <person name="Garrett T.E."/>
            <person name="Gonzalez D.A."/>
            <person name="Hamid H."/>
            <person name="Hawkins E.S."/>
            <person name="Hirani K."/>
            <person name="Hogues M.E."/>
            <person name="Hollins B."/>
            <person name="Hsiao C.-H."/>
            <person name="Jabil R."/>
            <person name="James M.L."/>
            <person name="Jhangiani S.N."/>
            <person name="Johnson B."/>
            <person name="Johnson Q."/>
            <person name="Joshi V."/>
            <person name="Kalu J.B."/>
            <person name="Kam C."/>
            <person name="Kashfia A."/>
            <person name="Keebler J."/>
            <person name="Kisamo H."/>
            <person name="Kovar C.L."/>
            <person name="Lago L.A."/>
            <person name="Lai C.-Y."/>
            <person name="Laidlaw J."/>
            <person name="Lara F."/>
            <person name="Le T.-K."/>
            <person name="Lee S.L."/>
            <person name="Legall F.H."/>
            <person name="Lemon S.J."/>
            <person name="Lewis L.R."/>
            <person name="Li B."/>
            <person name="Liu Y."/>
            <person name="Liu Y.-S."/>
            <person name="Lopez J."/>
            <person name="Lozado R.J."/>
            <person name="Lu J."/>
            <person name="Madu R.C."/>
            <person name="Maheshwari M."/>
            <person name="Maheshwari R."/>
            <person name="Malloy K."/>
            <person name="Martinez E."/>
            <person name="Mathew T."/>
            <person name="Mercado I.C."/>
            <person name="Mercado C."/>
            <person name="Meyer B."/>
            <person name="Montgomery K."/>
            <person name="Morgan M.B."/>
            <person name="Munidasa M."/>
            <person name="Nazareth L.V."/>
            <person name="Nelson J."/>
            <person name="Ng B.M."/>
            <person name="Nguyen N.B."/>
            <person name="Nguyen P.Q."/>
            <person name="Nguyen T."/>
            <person name="Obregon M."/>
            <person name="Okwuonu G.O."/>
            <person name="Onwere C.G."/>
            <person name="Orozco G."/>
            <person name="Parra A."/>
            <person name="Patel S."/>
            <person name="Patil S."/>
            <person name="Perez A."/>
            <person name="Perez Y."/>
            <person name="Pham C."/>
            <person name="Primus E.L."/>
            <person name="Pu L.-L."/>
            <person name="Puazo M."/>
            <person name="Qin X."/>
            <person name="Quiroz J.B."/>
            <person name="Reese J."/>
            <person name="Richards S."/>
            <person name="Rives C.M."/>
            <person name="Robberts R."/>
            <person name="Ruiz S.J."/>
            <person name="Ruiz M.J."/>
            <person name="Santibanez J."/>
            <person name="Schneider B.W."/>
            <person name="Sisson I."/>
            <person name="Smith M."/>
            <person name="Sodergren E."/>
            <person name="Song X.-Z."/>
            <person name="Song B.B."/>
            <person name="Summersgill H."/>
            <person name="Thelus R."/>
            <person name="Thornton R.D."/>
            <person name="Trejos Z.Y."/>
            <person name="Usmani K."/>
            <person name="Vattathil S."/>
            <person name="Villasana D."/>
            <person name="Walker D.L."/>
            <person name="Wang S."/>
            <person name="Wang K."/>
            <person name="White C.S."/>
            <person name="Williams A.C."/>
            <person name="Williamson J."/>
            <person name="Wilson K."/>
            <person name="Woghiren I.O."/>
            <person name="Woodworth J.R."/>
            <person name="Worley K.C."/>
            <person name="Wright R.A."/>
            <person name="Wu W."/>
            <person name="Young L."/>
            <person name="Zhang L."/>
            <person name="Zhang J."/>
            <person name="Zhu Y."/>
            <person name="Muzny D.M."/>
            <person name="Weinstock G."/>
            <person name="Gibbs R.A."/>
        </authorList>
    </citation>
    <scope>NUCLEOTIDE SEQUENCE [LARGE SCALE GENOMIC DNA]</scope>
    <source>
        <strain evidence="3">LSR1</strain>
    </source>
</reference>
<dbReference type="KEGG" id="api:103311983"/>
<dbReference type="SUPFAM" id="SSF53098">
    <property type="entry name" value="Ribonuclease H-like"/>
    <property type="match status" value="1"/>
</dbReference>
<keyword evidence="3" id="KW-1185">Reference proteome</keyword>
<dbReference type="InterPro" id="IPR012337">
    <property type="entry name" value="RNaseH-like_sf"/>
</dbReference>
<evidence type="ECO:0000313" key="2">
    <source>
        <dbReference type="EnsemblMetazoa" id="XP_008190134.1"/>
    </source>
</evidence>
<dbReference type="RefSeq" id="XP_008190134.1">
    <property type="nucleotide sequence ID" value="XM_008191912.1"/>
</dbReference>
<dbReference type="GO" id="GO:0046983">
    <property type="term" value="F:protein dimerization activity"/>
    <property type="evidence" value="ECO:0007669"/>
    <property type="project" value="InterPro"/>
</dbReference>
<evidence type="ECO:0000313" key="3">
    <source>
        <dbReference type="Proteomes" id="UP000007819"/>
    </source>
</evidence>
<reference evidence="2" key="2">
    <citation type="submission" date="2022-06" db="UniProtKB">
        <authorList>
            <consortium name="EnsemblMetazoa"/>
        </authorList>
    </citation>
    <scope>IDENTIFICATION</scope>
</reference>
<dbReference type="PANTHER" id="PTHR45749">
    <property type="match status" value="1"/>
</dbReference>
<accession>A0A8R2FFK4</accession>
<name>A0A8R2FFK4_ACYPI</name>
<dbReference type="InterPro" id="IPR008906">
    <property type="entry name" value="HATC_C_dom"/>
</dbReference>
<dbReference type="OrthoDB" id="6608232at2759"/>